<accession>A0A8T0CKM8</accession>
<reference evidence="4" key="1">
    <citation type="submission" date="2020-05" db="EMBL/GenBank/DDBJ databases">
        <title>WGS assembly of Corymbia citriodora subspecies variegata.</title>
        <authorList>
            <person name="Barry K."/>
            <person name="Hundley H."/>
            <person name="Shu S."/>
            <person name="Jenkins J."/>
            <person name="Grimwood J."/>
            <person name="Baten A."/>
        </authorList>
    </citation>
    <scope>NUCLEOTIDE SEQUENCE</scope>
    <source>
        <strain evidence="4">CV2-018</strain>
    </source>
</reference>
<dbReference type="EMBL" id="MU090186">
    <property type="protein sequence ID" value="KAF7848310.1"/>
    <property type="molecule type" value="Genomic_DNA"/>
</dbReference>
<dbReference type="PANTHER" id="PTHR31713:SF100">
    <property type="entry name" value="CALMODULIN-BINDING PROTEIN 60 B"/>
    <property type="match status" value="1"/>
</dbReference>
<dbReference type="InterPro" id="IPR012416">
    <property type="entry name" value="CBP60"/>
</dbReference>
<feature type="compositionally biased region" description="Basic and acidic residues" evidence="2">
    <location>
        <begin position="103"/>
        <end position="112"/>
    </location>
</feature>
<evidence type="ECO:0000259" key="3">
    <source>
        <dbReference type="Pfam" id="PF07887"/>
    </source>
</evidence>
<comment type="caution">
    <text evidence="4">The sequence shown here is derived from an EMBL/GenBank/DDBJ whole genome shotgun (WGS) entry which is preliminary data.</text>
</comment>
<name>A0A8T0CKM8_CORYI</name>
<dbReference type="GO" id="GO:0005516">
    <property type="term" value="F:calmodulin binding"/>
    <property type="evidence" value="ECO:0007669"/>
    <property type="project" value="InterPro"/>
</dbReference>
<sequence length="296" mass="33068">MEQKVIPRSCAPGSPERGLSKCETSRGLKSGDVPKSCSIKEEIQKAIGEGLKRVKSDLKEVKKELKLLNLRLANLFGSCIPDIVKGKKVQLIHSLVKDDDNIQGEAREESEHSSSQSVQLVRSGKRQKKGVVRNWQLRLKNELSSPVFTEQKLTIEVELVDANTGDVVKFGPESSVKLEVVVVDSDYETVGCHNWTQEDFDKSVVRPREEKGPLLVGNVGNLNRGTGVLRNVRFTDNSSWTRSKTFRLAVRASPEYRENIREAISGPITVKAKRGQGKSMQMRNMMNLHLTMRSGD</sequence>
<feature type="coiled-coil region" evidence="1">
    <location>
        <begin position="51"/>
        <end position="78"/>
    </location>
</feature>
<evidence type="ECO:0000313" key="4">
    <source>
        <dbReference type="EMBL" id="KAF7848310.1"/>
    </source>
</evidence>
<keyword evidence="5" id="KW-1185">Reference proteome</keyword>
<feature type="region of interest" description="Disordered" evidence="2">
    <location>
        <begin position="103"/>
        <end position="125"/>
    </location>
</feature>
<dbReference type="GO" id="GO:0003700">
    <property type="term" value="F:DNA-binding transcription factor activity"/>
    <property type="evidence" value="ECO:0007669"/>
    <property type="project" value="TreeGrafter"/>
</dbReference>
<feature type="domain" description="Calmodulin binding protein-like N-terminal" evidence="3">
    <location>
        <begin position="135"/>
        <end position="272"/>
    </location>
</feature>
<evidence type="ECO:0000313" key="5">
    <source>
        <dbReference type="Proteomes" id="UP000806378"/>
    </source>
</evidence>
<dbReference type="InterPro" id="IPR046831">
    <property type="entry name" value="Calmodulin_bind_N"/>
</dbReference>
<dbReference type="AlphaFoldDB" id="A0A8T0CKM8"/>
<proteinExistence type="predicted"/>
<feature type="region of interest" description="Disordered" evidence="2">
    <location>
        <begin position="1"/>
        <end position="33"/>
    </location>
</feature>
<dbReference type="GO" id="GO:0043565">
    <property type="term" value="F:sequence-specific DNA binding"/>
    <property type="evidence" value="ECO:0007669"/>
    <property type="project" value="TreeGrafter"/>
</dbReference>
<protein>
    <recommendedName>
        <fullName evidence="3">Calmodulin binding protein-like N-terminal domain-containing protein</fullName>
    </recommendedName>
</protein>
<dbReference type="PANTHER" id="PTHR31713">
    <property type="entry name" value="OS02G0177800 PROTEIN"/>
    <property type="match status" value="1"/>
</dbReference>
<dbReference type="Gramene" id="rna-gnl|WGS:JABURB|Cocit.L2107.1">
    <property type="protein sequence ID" value="cds-KAF7848310.1"/>
    <property type="gene ID" value="gene-BT93_L2107"/>
</dbReference>
<evidence type="ECO:0000256" key="2">
    <source>
        <dbReference type="SAM" id="MobiDB-lite"/>
    </source>
</evidence>
<organism evidence="4 5">
    <name type="scientific">Corymbia citriodora subsp. variegata</name>
    <dbReference type="NCBI Taxonomy" id="360336"/>
    <lineage>
        <taxon>Eukaryota</taxon>
        <taxon>Viridiplantae</taxon>
        <taxon>Streptophyta</taxon>
        <taxon>Embryophyta</taxon>
        <taxon>Tracheophyta</taxon>
        <taxon>Spermatophyta</taxon>
        <taxon>Magnoliopsida</taxon>
        <taxon>eudicotyledons</taxon>
        <taxon>Gunneridae</taxon>
        <taxon>Pentapetalae</taxon>
        <taxon>rosids</taxon>
        <taxon>malvids</taxon>
        <taxon>Myrtales</taxon>
        <taxon>Myrtaceae</taxon>
        <taxon>Myrtoideae</taxon>
        <taxon>Eucalypteae</taxon>
        <taxon>Corymbia</taxon>
    </lineage>
</organism>
<dbReference type="Proteomes" id="UP000806378">
    <property type="component" value="Unassembled WGS sequence"/>
</dbReference>
<keyword evidence="1" id="KW-0175">Coiled coil</keyword>
<dbReference type="Pfam" id="PF07887">
    <property type="entry name" value="Calmodulin_bind"/>
    <property type="match status" value="1"/>
</dbReference>
<dbReference type="GO" id="GO:0005634">
    <property type="term" value="C:nucleus"/>
    <property type="evidence" value="ECO:0007669"/>
    <property type="project" value="TreeGrafter"/>
</dbReference>
<evidence type="ECO:0000256" key="1">
    <source>
        <dbReference type="SAM" id="Coils"/>
    </source>
</evidence>
<dbReference type="GO" id="GO:0080142">
    <property type="term" value="P:regulation of salicylic acid biosynthetic process"/>
    <property type="evidence" value="ECO:0007669"/>
    <property type="project" value="TreeGrafter"/>
</dbReference>
<gene>
    <name evidence="4" type="ORF">BT93_L2107</name>
</gene>